<sequence>MLKVNEIYKSIQGESSKAGLPCVFVRLTYCNLRCSYCDSEYAFYEGEDFSIDEIIEKVKSYNCKLVEITGGEPLFQDDVFDLMNKLCDNGFDVMIETSGSLPIKNIDNRVMIIMDLKCPSSKMMKKNLYENINYLKPNDELKFVIGNREDYDWSKEIIAKYEIDKKCKILFSVVFGNLQPVELVNWILEDNLEVRFQLQMHKFIWDPKQKGV</sequence>
<feature type="binding site" evidence="8">
    <location>
        <position position="69"/>
    </location>
    <ligand>
        <name>substrate</name>
    </ligand>
</feature>
<dbReference type="HAMAP" id="MF_00917">
    <property type="entry name" value="QueE"/>
    <property type="match status" value="1"/>
</dbReference>
<keyword evidence="1 8" id="KW-0004">4Fe-4S</keyword>
<dbReference type="PIRSF" id="PIRSF000370">
    <property type="entry name" value="QueE"/>
    <property type="match status" value="1"/>
</dbReference>
<keyword evidence="7 8" id="KW-0456">Lyase</keyword>
<feature type="binding site" evidence="8">
    <location>
        <position position="39"/>
    </location>
    <ligand>
        <name>Mg(2+)</name>
        <dbReference type="ChEBI" id="CHEBI:18420"/>
    </ligand>
</feature>
<dbReference type="AlphaFoldDB" id="A0AAE3TCS8"/>
<comment type="cofactor">
    <cofactor evidence="8">
        <name>Mg(2+)</name>
        <dbReference type="ChEBI" id="CHEBI:18420"/>
    </cofactor>
</comment>
<dbReference type="GO" id="GO:0008616">
    <property type="term" value="P:tRNA queuosine(34) biosynthetic process"/>
    <property type="evidence" value="ECO:0007669"/>
    <property type="project" value="UniProtKB-UniRule"/>
</dbReference>
<dbReference type="InterPro" id="IPR027621">
    <property type="entry name" value="rSAM_QueE_gams"/>
</dbReference>
<dbReference type="PROSITE" id="PS51918">
    <property type="entry name" value="RADICAL_SAM"/>
    <property type="match status" value="1"/>
</dbReference>
<protein>
    <recommendedName>
        <fullName evidence="8">7-carboxy-7-deazaguanine synthase</fullName>
        <shortName evidence="8">CDG synthase</shortName>
        <ecNumber evidence="8">4.3.99.3</ecNumber>
    </recommendedName>
    <alternativeName>
        <fullName evidence="8">Queuosine biosynthesis protein QueE</fullName>
    </alternativeName>
</protein>
<keyword evidence="4 8" id="KW-0460">Magnesium</keyword>
<dbReference type="Gene3D" id="3.20.20.70">
    <property type="entry name" value="Aldolase class I"/>
    <property type="match status" value="1"/>
</dbReference>
<feature type="binding site" evidence="8">
    <location>
        <begin position="36"/>
        <end position="38"/>
    </location>
    <ligand>
        <name>S-adenosyl-L-methionine</name>
        <dbReference type="ChEBI" id="CHEBI:59789"/>
    </ligand>
</feature>
<dbReference type="PANTHER" id="PTHR42836">
    <property type="entry name" value="7-CARBOXY-7-DEAZAGUANINE SYNTHASE"/>
    <property type="match status" value="1"/>
</dbReference>
<evidence type="ECO:0000256" key="5">
    <source>
        <dbReference type="ARBA" id="ARBA00023004"/>
    </source>
</evidence>
<evidence type="ECO:0000256" key="4">
    <source>
        <dbReference type="ARBA" id="ARBA00022842"/>
    </source>
</evidence>
<dbReference type="CDD" id="cd01335">
    <property type="entry name" value="Radical_SAM"/>
    <property type="match status" value="1"/>
</dbReference>
<dbReference type="EMBL" id="JARGDL010000017">
    <property type="protein sequence ID" value="MDF1612733.1"/>
    <property type="molecule type" value="Genomic_DNA"/>
</dbReference>
<dbReference type="RefSeq" id="WP_321536504.1">
    <property type="nucleotide sequence ID" value="NZ_JARGDL010000017.1"/>
</dbReference>
<dbReference type="GO" id="GO:1904047">
    <property type="term" value="F:S-adenosyl-L-methionine binding"/>
    <property type="evidence" value="ECO:0007669"/>
    <property type="project" value="UniProtKB-UniRule"/>
</dbReference>
<evidence type="ECO:0000313" key="10">
    <source>
        <dbReference type="EMBL" id="MDF1612733.1"/>
    </source>
</evidence>
<dbReference type="NCBIfam" id="TIGR04349">
    <property type="entry name" value="rSAM_QueE_gams"/>
    <property type="match status" value="1"/>
</dbReference>
<keyword evidence="5 8" id="KW-0408">Iron</keyword>
<feature type="binding site" evidence="8">
    <location>
        <begin position="11"/>
        <end position="13"/>
    </location>
    <ligand>
        <name>substrate</name>
    </ligand>
</feature>
<dbReference type="PANTHER" id="PTHR42836:SF1">
    <property type="entry name" value="7-CARBOXY-7-DEAZAGUANINE SYNTHASE"/>
    <property type="match status" value="1"/>
</dbReference>
<feature type="domain" description="Radical SAM core" evidence="9">
    <location>
        <begin position="17"/>
        <end position="207"/>
    </location>
</feature>
<evidence type="ECO:0000259" key="9">
    <source>
        <dbReference type="PROSITE" id="PS51918"/>
    </source>
</evidence>
<dbReference type="GO" id="GO:0000287">
    <property type="term" value="F:magnesium ion binding"/>
    <property type="evidence" value="ECO:0007669"/>
    <property type="project" value="UniProtKB-UniRule"/>
</dbReference>
<dbReference type="InterPro" id="IPR024924">
    <property type="entry name" value="7-CO-7-deazaguanine_synth-like"/>
</dbReference>
<dbReference type="EC" id="4.3.99.3" evidence="8"/>
<comment type="cofactor">
    <cofactor evidence="8">
        <name>[4Fe-4S] cluster</name>
        <dbReference type="ChEBI" id="CHEBI:49883"/>
    </cofactor>
    <text evidence="8">Binds 1 [4Fe-4S] cluster. The cluster is coordinated with 3 cysteines and an exchangeable S-adenosyl-L-methionine.</text>
</comment>
<keyword evidence="11" id="KW-1185">Reference proteome</keyword>
<keyword evidence="2 8" id="KW-0949">S-adenosyl-L-methionine</keyword>
<dbReference type="InterPro" id="IPR013785">
    <property type="entry name" value="Aldolase_TIM"/>
</dbReference>
<dbReference type="Proteomes" id="UP001221302">
    <property type="component" value="Unassembled WGS sequence"/>
</dbReference>
<comment type="subunit">
    <text evidence="8">Homodimer.</text>
</comment>
<reference evidence="10" key="1">
    <citation type="submission" date="2023-03" db="EMBL/GenBank/DDBJ databases">
        <title>Stygiobacter electus gen. nov., sp. nov., facultatively anaerobic thermotolerant bacterium of the class Ignavibacteria from a well of Yessentuki mineral water deposit.</title>
        <authorList>
            <person name="Podosokorskaya O.A."/>
            <person name="Elcheninov A.G."/>
            <person name="Petrova N.F."/>
            <person name="Zavarzina D.G."/>
            <person name="Kublanov I.V."/>
            <person name="Merkel A.Y."/>
        </authorList>
    </citation>
    <scope>NUCLEOTIDE SEQUENCE</scope>
    <source>
        <strain evidence="10">09-Me</strain>
    </source>
</reference>
<dbReference type="GO" id="GO:0016840">
    <property type="term" value="F:carbon-nitrogen lyase activity"/>
    <property type="evidence" value="ECO:0007669"/>
    <property type="project" value="UniProtKB-UniRule"/>
</dbReference>
<comment type="function">
    <text evidence="8">Catalyzes the complex heterocyclic radical-mediated conversion of 6-carboxy-5,6,7,8-tetrahydropterin (CPH4) to 7-carboxy-7-deazaguanine (CDG), a step common to the biosynthetic pathways of all 7-deazapurine-containing compounds.</text>
</comment>
<dbReference type="InterPro" id="IPR058240">
    <property type="entry name" value="rSAM_sf"/>
</dbReference>
<dbReference type="Pfam" id="PF04055">
    <property type="entry name" value="Radical_SAM"/>
    <property type="match status" value="1"/>
</dbReference>
<comment type="cofactor">
    <cofactor evidence="8">
        <name>S-adenosyl-L-methionine</name>
        <dbReference type="ChEBI" id="CHEBI:59789"/>
    </cofactor>
    <text evidence="8">Binds 1 S-adenosyl-L-methionine per subunit.</text>
</comment>
<comment type="similarity">
    <text evidence="8">Belongs to the radical SAM superfamily. 7-carboxy-7-deazaguanine synthase family.</text>
</comment>
<dbReference type="InterPro" id="IPR007197">
    <property type="entry name" value="rSAM"/>
</dbReference>
<dbReference type="SFLD" id="SFLDS00029">
    <property type="entry name" value="Radical_SAM"/>
    <property type="match status" value="1"/>
</dbReference>
<evidence type="ECO:0000256" key="1">
    <source>
        <dbReference type="ARBA" id="ARBA00022485"/>
    </source>
</evidence>
<keyword evidence="8" id="KW-0671">Queuosine biosynthesis</keyword>
<accession>A0AAE3TCS8</accession>
<evidence type="ECO:0000256" key="3">
    <source>
        <dbReference type="ARBA" id="ARBA00022723"/>
    </source>
</evidence>
<comment type="caution">
    <text evidence="10">The sequence shown here is derived from an EMBL/GenBank/DDBJ whole genome shotgun (WGS) entry which is preliminary data.</text>
</comment>
<dbReference type="GO" id="GO:0051539">
    <property type="term" value="F:4 iron, 4 sulfur cluster binding"/>
    <property type="evidence" value="ECO:0007669"/>
    <property type="project" value="UniProtKB-UniRule"/>
</dbReference>
<evidence type="ECO:0000313" key="11">
    <source>
        <dbReference type="Proteomes" id="UP001221302"/>
    </source>
</evidence>
<comment type="pathway">
    <text evidence="8">Purine metabolism; 7-cyano-7-deazaguanine biosynthesis.</text>
</comment>
<comment type="catalytic activity">
    <reaction evidence="8">
        <text>6-carboxy-5,6,7,8-tetrahydropterin + H(+) = 7-carboxy-7-carbaguanine + NH4(+)</text>
        <dbReference type="Rhea" id="RHEA:27974"/>
        <dbReference type="ChEBI" id="CHEBI:15378"/>
        <dbReference type="ChEBI" id="CHEBI:28938"/>
        <dbReference type="ChEBI" id="CHEBI:61032"/>
        <dbReference type="ChEBI" id="CHEBI:61036"/>
        <dbReference type="EC" id="4.3.99.3"/>
    </reaction>
</comment>
<evidence type="ECO:0000256" key="2">
    <source>
        <dbReference type="ARBA" id="ARBA00022691"/>
    </source>
</evidence>
<gene>
    <name evidence="8 10" type="primary">queE</name>
    <name evidence="10" type="ORF">P0M35_11275</name>
</gene>
<feature type="binding site" evidence="8">
    <location>
        <position position="37"/>
    </location>
    <ligand>
        <name>[4Fe-4S] cluster</name>
        <dbReference type="ChEBI" id="CHEBI:49883"/>
        <note>4Fe-4S-S-AdoMet</note>
    </ligand>
</feature>
<organism evidence="10 11">
    <name type="scientific">Stygiobacter electus</name>
    <dbReference type="NCBI Taxonomy" id="3032292"/>
    <lineage>
        <taxon>Bacteria</taxon>
        <taxon>Pseudomonadati</taxon>
        <taxon>Ignavibacteriota</taxon>
        <taxon>Ignavibacteria</taxon>
        <taxon>Ignavibacteriales</taxon>
        <taxon>Melioribacteraceae</taxon>
        <taxon>Stygiobacter</taxon>
    </lineage>
</organism>
<dbReference type="SUPFAM" id="SSF102114">
    <property type="entry name" value="Radical SAM enzymes"/>
    <property type="match status" value="1"/>
</dbReference>
<evidence type="ECO:0000256" key="7">
    <source>
        <dbReference type="ARBA" id="ARBA00023239"/>
    </source>
</evidence>
<evidence type="ECO:0000256" key="6">
    <source>
        <dbReference type="ARBA" id="ARBA00023014"/>
    </source>
</evidence>
<feature type="binding site" evidence="8">
    <location>
        <position position="71"/>
    </location>
    <ligand>
        <name>S-adenosyl-L-methionine</name>
        <dbReference type="ChEBI" id="CHEBI:59789"/>
    </ligand>
</feature>
<feature type="binding site" evidence="8">
    <location>
        <position position="34"/>
    </location>
    <ligand>
        <name>[4Fe-4S] cluster</name>
        <dbReference type="ChEBI" id="CHEBI:49883"/>
        <note>4Fe-4S-S-AdoMet</note>
    </ligand>
</feature>
<proteinExistence type="inferred from homology"/>
<feature type="binding site" evidence="8">
    <location>
        <position position="26"/>
    </location>
    <ligand>
        <name>substrate</name>
    </ligand>
</feature>
<keyword evidence="6 8" id="KW-0411">Iron-sulfur</keyword>
<comment type="caution">
    <text evidence="8">Lacks conserved residue(s) required for the propagation of feature annotation.</text>
</comment>
<keyword evidence="3 8" id="KW-0479">Metal-binding</keyword>
<name>A0AAE3TCS8_9BACT</name>
<feature type="binding site" evidence="8">
    <location>
        <position position="30"/>
    </location>
    <ligand>
        <name>[4Fe-4S] cluster</name>
        <dbReference type="ChEBI" id="CHEBI:49883"/>
        <note>4Fe-4S-S-AdoMet</note>
    </ligand>
</feature>
<evidence type="ECO:0000256" key="8">
    <source>
        <dbReference type="HAMAP-Rule" id="MF_00917"/>
    </source>
</evidence>